<dbReference type="EC" id="3.6.1.8" evidence="3"/>
<keyword evidence="8" id="KW-1185">Reference proteome</keyword>
<dbReference type="Pfam" id="PF01503">
    <property type="entry name" value="PRA-PH"/>
    <property type="match status" value="1"/>
</dbReference>
<dbReference type="PANTHER" id="PTHR30522:SF0">
    <property type="entry name" value="NUCLEOSIDE TRIPHOSPHATE PYROPHOSPHOHYDROLASE"/>
    <property type="match status" value="1"/>
</dbReference>
<evidence type="ECO:0000256" key="3">
    <source>
        <dbReference type="ARBA" id="ARBA00066372"/>
    </source>
</evidence>
<dbReference type="GO" id="GO:0047693">
    <property type="term" value="F:ATP diphosphatase activity"/>
    <property type="evidence" value="ECO:0007669"/>
    <property type="project" value="UniProtKB-EC"/>
</dbReference>
<dbReference type="InterPro" id="IPR004518">
    <property type="entry name" value="MazG-like_dom"/>
</dbReference>
<dbReference type="InterPro" id="IPR048011">
    <property type="entry name" value="NTP-PPase_MazG-like_C"/>
</dbReference>
<gene>
    <name evidence="7" type="primary">mazG</name>
    <name evidence="7" type="ORF">F1189_21845</name>
</gene>
<evidence type="ECO:0000256" key="2">
    <source>
        <dbReference type="ARBA" id="ARBA00061115"/>
    </source>
</evidence>
<dbReference type="EMBL" id="VWPK01000041">
    <property type="protein sequence ID" value="KAA5609938.1"/>
    <property type="molecule type" value="Genomic_DNA"/>
</dbReference>
<dbReference type="Proteomes" id="UP000325255">
    <property type="component" value="Unassembled WGS sequence"/>
</dbReference>
<accession>A0A5M6IQY5</accession>
<dbReference type="PANTHER" id="PTHR30522">
    <property type="entry name" value="NUCLEOSIDE TRIPHOSPHATE PYROPHOSPHOHYDROLASE"/>
    <property type="match status" value="1"/>
</dbReference>
<dbReference type="GO" id="GO:0046076">
    <property type="term" value="P:dTTP catabolic process"/>
    <property type="evidence" value="ECO:0007669"/>
    <property type="project" value="TreeGrafter"/>
</dbReference>
<comment type="similarity">
    <text evidence="2">Belongs to the nucleoside triphosphate pyrophosphohydrolase family.</text>
</comment>
<dbReference type="InterPro" id="IPR021130">
    <property type="entry name" value="PRib-ATP_PPHydrolase-like"/>
</dbReference>
<comment type="caution">
    <text evidence="7">The sequence shown here is derived from an EMBL/GenBank/DDBJ whole genome shotgun (WGS) entry which is preliminary data.</text>
</comment>
<feature type="compositionally biased region" description="Basic and acidic residues" evidence="5">
    <location>
        <begin position="282"/>
        <end position="295"/>
    </location>
</feature>
<evidence type="ECO:0000313" key="7">
    <source>
        <dbReference type="EMBL" id="KAA5609938.1"/>
    </source>
</evidence>
<dbReference type="InterPro" id="IPR048015">
    <property type="entry name" value="NTP-PPase_MazG-like_N"/>
</dbReference>
<dbReference type="GO" id="GO:0046061">
    <property type="term" value="P:dATP catabolic process"/>
    <property type="evidence" value="ECO:0007669"/>
    <property type="project" value="TreeGrafter"/>
</dbReference>
<sequence>MGAREDGYHRGLGQPPPGGYVCAENALPRRVRVTAETELRRLLDIMVALRDRASGCPWDVAQDFASIAPYTIEEAYEVADAIARRDFAALPDELGDLLFQVVYHARMAEEEGRFDFAEVARHIADKMVRRHPHVFGEAAARTAGMQEAAWEEQKRAERAARAETGTLAGIPLGLPALTRAEKLTRRAARVGFDWPDAEAVLAKLDEEVAELRAELPGADPARLTDEMGDLLFVMANLARKLGLDPERCLREANLKFARRFGEVERRLAETGRTPADATLDEMEAHWQDAKRAERG</sequence>
<dbReference type="GO" id="GO:0046052">
    <property type="term" value="P:UTP catabolic process"/>
    <property type="evidence" value="ECO:0007669"/>
    <property type="project" value="TreeGrafter"/>
</dbReference>
<dbReference type="Gene3D" id="1.10.287.1080">
    <property type="entry name" value="MazG-like"/>
    <property type="match status" value="2"/>
</dbReference>
<evidence type="ECO:0000256" key="4">
    <source>
        <dbReference type="ARBA" id="ARBA00074799"/>
    </source>
</evidence>
<protein>
    <recommendedName>
        <fullName evidence="4">Nucleoside triphosphate pyrophosphohydrolase</fullName>
        <ecNumber evidence="3">3.6.1.8</ecNumber>
    </recommendedName>
</protein>
<dbReference type="SUPFAM" id="SSF101386">
    <property type="entry name" value="all-alpha NTP pyrophosphatases"/>
    <property type="match status" value="2"/>
</dbReference>
<dbReference type="Pfam" id="PF03819">
    <property type="entry name" value="MazG"/>
    <property type="match status" value="1"/>
</dbReference>
<evidence type="ECO:0000256" key="1">
    <source>
        <dbReference type="ARBA" id="ARBA00052141"/>
    </source>
</evidence>
<evidence type="ECO:0000256" key="5">
    <source>
        <dbReference type="SAM" id="MobiDB-lite"/>
    </source>
</evidence>
<feature type="region of interest" description="Disordered" evidence="5">
    <location>
        <begin position="271"/>
        <end position="295"/>
    </location>
</feature>
<dbReference type="AlphaFoldDB" id="A0A5M6IQY5"/>
<dbReference type="GO" id="GO:0046081">
    <property type="term" value="P:dUTP catabolic process"/>
    <property type="evidence" value="ECO:0007669"/>
    <property type="project" value="TreeGrafter"/>
</dbReference>
<dbReference type="NCBIfam" id="NF007113">
    <property type="entry name" value="PRK09562.1"/>
    <property type="match status" value="1"/>
</dbReference>
<dbReference type="GO" id="GO:0006950">
    <property type="term" value="P:response to stress"/>
    <property type="evidence" value="ECO:0007669"/>
    <property type="project" value="UniProtKB-ARBA"/>
</dbReference>
<dbReference type="FunFam" id="1.10.287.1080:FF:000001">
    <property type="entry name" value="Nucleoside triphosphate pyrophosphohydrolase"/>
    <property type="match status" value="1"/>
</dbReference>
<evidence type="ECO:0000259" key="6">
    <source>
        <dbReference type="Pfam" id="PF03819"/>
    </source>
</evidence>
<name>A0A5M6IQY5_9PROT</name>
<dbReference type="CDD" id="cd11529">
    <property type="entry name" value="NTP-PPase_MazG_Cterm"/>
    <property type="match status" value="1"/>
</dbReference>
<comment type="catalytic activity">
    <reaction evidence="1">
        <text>ATP + H2O = AMP + diphosphate + H(+)</text>
        <dbReference type="Rhea" id="RHEA:14245"/>
        <dbReference type="ChEBI" id="CHEBI:15377"/>
        <dbReference type="ChEBI" id="CHEBI:15378"/>
        <dbReference type="ChEBI" id="CHEBI:30616"/>
        <dbReference type="ChEBI" id="CHEBI:33019"/>
        <dbReference type="ChEBI" id="CHEBI:456215"/>
        <dbReference type="EC" id="3.6.1.8"/>
    </reaction>
</comment>
<dbReference type="InterPro" id="IPR011551">
    <property type="entry name" value="NTP_PyrPHydrolase_MazG"/>
</dbReference>
<dbReference type="FunFam" id="1.10.287.1080:FF:000003">
    <property type="entry name" value="Nucleoside triphosphate pyrophosphohydrolase"/>
    <property type="match status" value="1"/>
</dbReference>
<reference evidence="7 8" key="1">
    <citation type="submission" date="2019-09" db="EMBL/GenBank/DDBJ databases">
        <title>Genome sequence of Rhodovastum atsumiense, a diverse member of the Acetobacteraceae family of non-sulfur purple photosynthetic bacteria.</title>
        <authorList>
            <person name="Meyer T."/>
            <person name="Kyndt J."/>
        </authorList>
    </citation>
    <scope>NUCLEOTIDE SEQUENCE [LARGE SCALE GENOMIC DNA]</scope>
    <source>
        <strain evidence="7 8">DSM 21279</strain>
    </source>
</reference>
<feature type="domain" description="NTP pyrophosphohydrolase MazG-like" evidence="6">
    <location>
        <begin position="62"/>
        <end position="135"/>
    </location>
</feature>
<dbReference type="NCBIfam" id="TIGR00444">
    <property type="entry name" value="mazG"/>
    <property type="match status" value="1"/>
</dbReference>
<dbReference type="GO" id="GO:0046047">
    <property type="term" value="P:TTP catabolic process"/>
    <property type="evidence" value="ECO:0007669"/>
    <property type="project" value="TreeGrafter"/>
</dbReference>
<keyword evidence="7" id="KW-0378">Hydrolase</keyword>
<proteinExistence type="inferred from homology"/>
<evidence type="ECO:0000313" key="8">
    <source>
        <dbReference type="Proteomes" id="UP000325255"/>
    </source>
</evidence>
<dbReference type="CDD" id="cd11528">
    <property type="entry name" value="NTP-PPase_MazG_Nterm"/>
    <property type="match status" value="1"/>
</dbReference>
<dbReference type="OrthoDB" id="9808939at2"/>
<dbReference type="GO" id="GO:0006203">
    <property type="term" value="P:dGTP catabolic process"/>
    <property type="evidence" value="ECO:0007669"/>
    <property type="project" value="TreeGrafter"/>
</dbReference>
<organism evidence="7 8">
    <name type="scientific">Rhodovastum atsumiense</name>
    <dbReference type="NCBI Taxonomy" id="504468"/>
    <lineage>
        <taxon>Bacteria</taxon>
        <taxon>Pseudomonadati</taxon>
        <taxon>Pseudomonadota</taxon>
        <taxon>Alphaproteobacteria</taxon>
        <taxon>Acetobacterales</taxon>
        <taxon>Acetobacteraceae</taxon>
        <taxon>Rhodovastum</taxon>
    </lineage>
</organism>